<sequence>MTLAALTACGTTDTSTEVNSQGMPGVLRVGIIPNMAPDKQSARYAPLKDYLATKLNTKIELFVATDYAGVVAALAAEKVDLAYLGGLTYVQAKAQVDVRPLVTETDRETGTKEYLSGIVVRSDSSYQSVDDVVDGKGTFAFGDVSSTSGSLYPRVMLNAAGASCSASAIDKCPPLGKVAFTGGHDAAAQAVLNGSADAGGIEMRILHRLENEGKVPKDRLRVVGSEKVMGYPWVMREALREKAASAITEAFLEIKQPELLDLMQTTGYQQVTDADYTSVEQRALELGLLTRG</sequence>
<protein>
    <submittedName>
        <fullName evidence="3">Phosphonate transport system substrate-binding protein</fullName>
    </submittedName>
</protein>
<gene>
    <name evidence="3" type="ORF">F4560_002968</name>
</gene>
<evidence type="ECO:0000313" key="4">
    <source>
        <dbReference type="Proteomes" id="UP000552097"/>
    </source>
</evidence>
<dbReference type="GO" id="GO:0043190">
    <property type="term" value="C:ATP-binding cassette (ABC) transporter complex"/>
    <property type="evidence" value="ECO:0007669"/>
    <property type="project" value="InterPro"/>
</dbReference>
<dbReference type="SUPFAM" id="SSF53850">
    <property type="entry name" value="Periplasmic binding protein-like II"/>
    <property type="match status" value="1"/>
</dbReference>
<organism evidence="3 4">
    <name type="scientific">Saccharothrix ecbatanensis</name>
    <dbReference type="NCBI Taxonomy" id="1105145"/>
    <lineage>
        <taxon>Bacteria</taxon>
        <taxon>Bacillati</taxon>
        <taxon>Actinomycetota</taxon>
        <taxon>Actinomycetes</taxon>
        <taxon>Pseudonocardiales</taxon>
        <taxon>Pseudonocardiaceae</taxon>
        <taxon>Saccharothrix</taxon>
    </lineage>
</organism>
<dbReference type="Proteomes" id="UP000552097">
    <property type="component" value="Unassembled WGS sequence"/>
</dbReference>
<proteinExistence type="inferred from homology"/>
<dbReference type="EMBL" id="JACHMO010000001">
    <property type="protein sequence ID" value="MBB5803200.1"/>
    <property type="molecule type" value="Genomic_DNA"/>
</dbReference>
<keyword evidence="2" id="KW-0732">Signal</keyword>
<dbReference type="Pfam" id="PF12974">
    <property type="entry name" value="Phosphonate-bd"/>
    <property type="match status" value="1"/>
</dbReference>
<accession>A0A7W9M0R1</accession>
<name>A0A7W9M0R1_9PSEU</name>
<dbReference type="PANTHER" id="PTHR35841:SF1">
    <property type="entry name" value="PHOSPHONATES-BINDING PERIPLASMIC PROTEIN"/>
    <property type="match status" value="1"/>
</dbReference>
<dbReference type="RefSeq" id="WP_184920403.1">
    <property type="nucleotide sequence ID" value="NZ_JACHMO010000001.1"/>
</dbReference>
<dbReference type="Gene3D" id="3.40.190.10">
    <property type="entry name" value="Periplasmic binding protein-like II"/>
    <property type="match status" value="2"/>
</dbReference>
<dbReference type="InterPro" id="IPR005770">
    <property type="entry name" value="PhnD"/>
</dbReference>
<dbReference type="AlphaFoldDB" id="A0A7W9M0R1"/>
<evidence type="ECO:0000256" key="1">
    <source>
        <dbReference type="ARBA" id="ARBA00007162"/>
    </source>
</evidence>
<dbReference type="PANTHER" id="PTHR35841">
    <property type="entry name" value="PHOSPHONATES-BINDING PERIPLASMIC PROTEIN"/>
    <property type="match status" value="1"/>
</dbReference>
<dbReference type="GO" id="GO:0055085">
    <property type="term" value="P:transmembrane transport"/>
    <property type="evidence" value="ECO:0007669"/>
    <property type="project" value="InterPro"/>
</dbReference>
<keyword evidence="4" id="KW-1185">Reference proteome</keyword>
<comment type="caution">
    <text evidence="3">The sequence shown here is derived from an EMBL/GenBank/DDBJ whole genome shotgun (WGS) entry which is preliminary data.</text>
</comment>
<dbReference type="NCBIfam" id="TIGR01098">
    <property type="entry name" value="3A0109s03R"/>
    <property type="match status" value="1"/>
</dbReference>
<evidence type="ECO:0000313" key="3">
    <source>
        <dbReference type="EMBL" id="MBB5803200.1"/>
    </source>
</evidence>
<reference evidence="3 4" key="1">
    <citation type="submission" date="2020-08" db="EMBL/GenBank/DDBJ databases">
        <title>Sequencing the genomes of 1000 actinobacteria strains.</title>
        <authorList>
            <person name="Klenk H.-P."/>
        </authorList>
    </citation>
    <scope>NUCLEOTIDE SEQUENCE [LARGE SCALE GENOMIC DNA]</scope>
    <source>
        <strain evidence="3 4">DSM 45486</strain>
    </source>
</reference>
<comment type="similarity">
    <text evidence="1">Belongs to the phosphate/phosphite/phosphonate binding protein family.</text>
</comment>
<evidence type="ECO:0000256" key="2">
    <source>
        <dbReference type="ARBA" id="ARBA00022729"/>
    </source>
</evidence>